<dbReference type="InterPro" id="IPR043768">
    <property type="entry name" value="DUF5714"/>
</dbReference>
<dbReference type="RefSeq" id="WP_187302623.1">
    <property type="nucleotide sequence ID" value="NZ_JACRYT010000005.1"/>
</dbReference>
<keyword evidence="3" id="KW-1185">Reference proteome</keyword>
<protein>
    <submittedName>
        <fullName evidence="2">SAM-dependent methyltransferase</fullName>
    </submittedName>
</protein>
<evidence type="ECO:0000313" key="2">
    <source>
        <dbReference type="EMBL" id="MBC6679515.1"/>
    </source>
</evidence>
<keyword evidence="2" id="KW-0489">Methyltransferase</keyword>
<dbReference type="EMBL" id="JACRYT010000005">
    <property type="protein sequence ID" value="MBC6679515.1"/>
    <property type="molecule type" value="Genomic_DNA"/>
</dbReference>
<keyword evidence="2" id="KW-0808">Transferase</keyword>
<sequence length="236" mass="25962">MKEQKEACLICGAELEYFTEAREQNCAICGDRKVTNACCKNGHFVCDACHMEQGIKELLQYGLEETSGNPIEIIQKWMGQEQIHMHGPEHHVLVGAALLIAYAGSGGKIDREQALREMWERGRSVPGGICGFWGCCGSAVSSGIFLSLITETTPFSRKTWGLSNQMTSRALIRIGKTGGPRCCKRSAFLVIKEAAAFTEEHLGVKMQMPDRIVCGFSERNNECLGTSCPFFKGNEA</sequence>
<dbReference type="GO" id="GO:0008168">
    <property type="term" value="F:methyltransferase activity"/>
    <property type="evidence" value="ECO:0007669"/>
    <property type="project" value="UniProtKB-KW"/>
</dbReference>
<evidence type="ECO:0000313" key="3">
    <source>
        <dbReference type="Proteomes" id="UP000602647"/>
    </source>
</evidence>
<name>A0A923NKD6_9FIRM</name>
<proteinExistence type="predicted"/>
<comment type="caution">
    <text evidence="2">The sequence shown here is derived from an EMBL/GenBank/DDBJ whole genome shotgun (WGS) entry which is preliminary data.</text>
</comment>
<feature type="domain" description="DUF5714" evidence="1">
    <location>
        <begin position="61"/>
        <end position="231"/>
    </location>
</feature>
<reference evidence="2" key="1">
    <citation type="submission" date="2020-08" db="EMBL/GenBank/DDBJ databases">
        <title>Genome public.</title>
        <authorList>
            <person name="Liu C."/>
            <person name="Sun Q."/>
        </authorList>
    </citation>
    <scope>NUCLEOTIDE SEQUENCE</scope>
    <source>
        <strain evidence="2">BX12</strain>
    </source>
</reference>
<accession>A0A923NKD6</accession>
<gene>
    <name evidence="2" type="ORF">H9L42_06710</name>
</gene>
<dbReference type="AlphaFoldDB" id="A0A923NKD6"/>
<dbReference type="GO" id="GO:0032259">
    <property type="term" value="P:methylation"/>
    <property type="evidence" value="ECO:0007669"/>
    <property type="project" value="UniProtKB-KW"/>
</dbReference>
<dbReference type="Proteomes" id="UP000602647">
    <property type="component" value="Unassembled WGS sequence"/>
</dbReference>
<organism evidence="2 3">
    <name type="scientific">Zhenpiania hominis</name>
    <dbReference type="NCBI Taxonomy" id="2763644"/>
    <lineage>
        <taxon>Bacteria</taxon>
        <taxon>Bacillati</taxon>
        <taxon>Bacillota</taxon>
        <taxon>Clostridia</taxon>
        <taxon>Peptostreptococcales</taxon>
        <taxon>Anaerovoracaceae</taxon>
        <taxon>Zhenpiania</taxon>
    </lineage>
</organism>
<evidence type="ECO:0000259" key="1">
    <source>
        <dbReference type="Pfam" id="PF18978"/>
    </source>
</evidence>
<dbReference type="Pfam" id="PF18978">
    <property type="entry name" value="DUF5714"/>
    <property type="match status" value="1"/>
</dbReference>